<dbReference type="EMBL" id="CP022163">
    <property type="protein sequence ID" value="ATB32730.1"/>
    <property type="molecule type" value="Genomic_DNA"/>
</dbReference>
<name>A0A250INA0_9BACT</name>
<reference evidence="1 2" key="1">
    <citation type="submission" date="2017-06" db="EMBL/GenBank/DDBJ databases">
        <authorList>
            <person name="Kim H.J."/>
            <person name="Triplett B.A."/>
        </authorList>
    </citation>
    <scope>NUCLEOTIDE SEQUENCE [LARGE SCALE GENOMIC DNA]</scope>
    <source>
        <strain evidence="1 2">DSM 14713</strain>
    </source>
</reference>
<keyword evidence="2" id="KW-1185">Reference proteome</keyword>
<dbReference type="AlphaFoldDB" id="A0A250INA0"/>
<sequence length="93" mass="10339">MKKWADYLVTKVSYAPTGSHIVALRVRSDKGDEAGQEETLSFNDVVLRILLGTTFITVTWSATGWVKGAPVELSLRTRRDATAKDNLSNLPRF</sequence>
<dbReference type="Proteomes" id="UP000217289">
    <property type="component" value="Chromosome"/>
</dbReference>
<dbReference type="OrthoDB" id="6637576at2"/>
<evidence type="ECO:0000313" key="1">
    <source>
        <dbReference type="EMBL" id="ATB32730.1"/>
    </source>
</evidence>
<proteinExistence type="predicted"/>
<organism evidence="1 2">
    <name type="scientific">Melittangium boletus DSM 14713</name>
    <dbReference type="NCBI Taxonomy" id="1294270"/>
    <lineage>
        <taxon>Bacteria</taxon>
        <taxon>Pseudomonadati</taxon>
        <taxon>Myxococcota</taxon>
        <taxon>Myxococcia</taxon>
        <taxon>Myxococcales</taxon>
        <taxon>Cystobacterineae</taxon>
        <taxon>Archangiaceae</taxon>
        <taxon>Melittangium</taxon>
    </lineage>
</organism>
<dbReference type="KEGG" id="mbd:MEBOL_006219"/>
<protein>
    <submittedName>
        <fullName evidence="1">Uncharacterized protein</fullName>
    </submittedName>
</protein>
<dbReference type="RefSeq" id="WP_095980881.1">
    <property type="nucleotide sequence ID" value="NZ_CP022163.1"/>
</dbReference>
<gene>
    <name evidence="1" type="ORF">MEBOL_006219</name>
</gene>
<evidence type="ECO:0000313" key="2">
    <source>
        <dbReference type="Proteomes" id="UP000217289"/>
    </source>
</evidence>
<accession>A0A250INA0</accession>